<protein>
    <submittedName>
        <fullName evidence="1">Uncharacterized spore protein YtfJ</fullName>
    </submittedName>
</protein>
<reference evidence="1 2" key="1">
    <citation type="submission" date="2016-10" db="EMBL/GenBank/DDBJ databases">
        <authorList>
            <person name="de Groot N.N."/>
        </authorList>
    </citation>
    <scope>NUCLEOTIDE SEQUENCE [LARGE SCALE GENOMIC DNA]</scope>
    <source>
        <strain evidence="1 2">DSM 21035</strain>
    </source>
</reference>
<dbReference type="STRING" id="419940.SAMN05421824_1458"/>
<dbReference type="Pfam" id="PF09579">
    <property type="entry name" value="Spore_YtfJ"/>
    <property type="match status" value="1"/>
</dbReference>
<dbReference type="Proteomes" id="UP000198999">
    <property type="component" value="Unassembled WGS sequence"/>
</dbReference>
<gene>
    <name evidence="1" type="ORF">SAMN05421824_1458</name>
</gene>
<name>A0A1H9FEF0_9FLAO</name>
<dbReference type="OrthoDB" id="679979at2"/>
<organism evidence="1 2">
    <name type="scientific">Hyunsoonleella jejuensis</name>
    <dbReference type="NCBI Taxonomy" id="419940"/>
    <lineage>
        <taxon>Bacteria</taxon>
        <taxon>Pseudomonadati</taxon>
        <taxon>Bacteroidota</taxon>
        <taxon>Flavobacteriia</taxon>
        <taxon>Flavobacteriales</taxon>
        <taxon>Flavobacteriaceae</taxon>
    </lineage>
</organism>
<sequence length="124" mass="13140">MDLHFEELIGQITDFIKTEAKTETVVGEQFELGQFKCVPVIKVGMGFGSGGGEGVETKSKARKGQGAGAGAGIGIEPIGFLVTKNDEISFIEAGKAHGLAAAFEKVPDMIEKIVEKKSKEEIVN</sequence>
<dbReference type="InterPro" id="IPR014229">
    <property type="entry name" value="Spore_YtfJ"/>
</dbReference>
<evidence type="ECO:0000313" key="1">
    <source>
        <dbReference type="EMBL" id="SEQ36215.1"/>
    </source>
</evidence>
<evidence type="ECO:0000313" key="2">
    <source>
        <dbReference type="Proteomes" id="UP000198999"/>
    </source>
</evidence>
<dbReference type="PANTHER" id="PTHR39162:SF1">
    <property type="entry name" value="SPORULATION PROTEIN YTFJ"/>
    <property type="match status" value="1"/>
</dbReference>
<dbReference type="PIRSF" id="PIRSF021377">
    <property type="entry name" value="YtfJ"/>
    <property type="match status" value="1"/>
</dbReference>
<keyword evidence="2" id="KW-1185">Reference proteome</keyword>
<dbReference type="PANTHER" id="PTHR39162">
    <property type="entry name" value="GLL3345 PROTEIN"/>
    <property type="match status" value="1"/>
</dbReference>
<dbReference type="AlphaFoldDB" id="A0A1H9FEF0"/>
<dbReference type="RefSeq" id="WP_092578007.1">
    <property type="nucleotide sequence ID" value="NZ_FOFN01000002.1"/>
</dbReference>
<dbReference type="EMBL" id="FOFN01000002">
    <property type="protein sequence ID" value="SEQ36215.1"/>
    <property type="molecule type" value="Genomic_DNA"/>
</dbReference>
<accession>A0A1H9FEF0</accession>
<proteinExistence type="predicted"/>